<dbReference type="Proteomes" id="UP000009234">
    <property type="component" value="Chromosome"/>
</dbReference>
<evidence type="ECO:0000313" key="2">
    <source>
        <dbReference type="EMBL" id="AEG60799.1"/>
    </source>
</evidence>
<evidence type="ECO:0008006" key="4">
    <source>
        <dbReference type="Google" id="ProtNLM"/>
    </source>
</evidence>
<dbReference type="STRING" id="696281.Desru_2572"/>
<dbReference type="eggNOG" id="ENOG5032ZJH">
    <property type="taxonomic scope" value="Bacteria"/>
</dbReference>
<proteinExistence type="predicted"/>
<dbReference type="HOGENOM" id="CLU_156635_0_0_9"/>
<keyword evidence="1" id="KW-0175">Coiled coil</keyword>
<dbReference type="AlphaFoldDB" id="F6DPW0"/>
<accession>F6DPW0</accession>
<evidence type="ECO:0000256" key="1">
    <source>
        <dbReference type="SAM" id="Coils"/>
    </source>
</evidence>
<dbReference type="RefSeq" id="WP_013842555.1">
    <property type="nucleotide sequence ID" value="NC_015589.1"/>
</dbReference>
<evidence type="ECO:0000313" key="3">
    <source>
        <dbReference type="Proteomes" id="UP000009234"/>
    </source>
</evidence>
<keyword evidence="3" id="KW-1185">Reference proteome</keyword>
<reference evidence="3" key="1">
    <citation type="submission" date="2011-05" db="EMBL/GenBank/DDBJ databases">
        <title>Complete sequence of Desulfotomaculum ruminis DSM 2154.</title>
        <authorList>
            <person name="Lucas S."/>
            <person name="Copeland A."/>
            <person name="Lapidus A."/>
            <person name="Cheng J.-F."/>
            <person name="Goodwin L."/>
            <person name="Pitluck S."/>
            <person name="Lu M."/>
            <person name="Detter J.C."/>
            <person name="Han C."/>
            <person name="Tapia R."/>
            <person name="Land M."/>
            <person name="Hauser L."/>
            <person name="Kyrpides N."/>
            <person name="Ivanova N."/>
            <person name="Mikhailova N."/>
            <person name="Pagani I."/>
            <person name="Stams A.J.M."/>
            <person name="Plugge C.M."/>
            <person name="Muyzer G."/>
            <person name="Kuever J."/>
            <person name="Parshina S.N."/>
            <person name="Ivanova A.E."/>
            <person name="Nazina T.N."/>
            <person name="Brambilla E."/>
            <person name="Spring S."/>
            <person name="Klenk H.-P."/>
            <person name="Woyke T."/>
        </authorList>
    </citation>
    <scope>NUCLEOTIDE SEQUENCE [LARGE SCALE GENOMIC DNA]</scope>
    <source>
        <strain evidence="3">ATCC 23193 / DSM 2154 / NCIB 8452 / DL</strain>
    </source>
</reference>
<dbReference type="InterPro" id="IPR025373">
    <property type="entry name" value="DUF4363"/>
</dbReference>
<dbReference type="EMBL" id="CP002780">
    <property type="protein sequence ID" value="AEG60799.1"/>
    <property type="molecule type" value="Genomic_DNA"/>
</dbReference>
<dbReference type="Pfam" id="PF14276">
    <property type="entry name" value="DUF4363"/>
    <property type="match status" value="1"/>
</dbReference>
<sequence length="126" mass="14447">MRLLSALLGLILVIVLLGFWVNHSLEATAKELTHNLNAVTREIKEANWDEAGRGIAAMEENWDHMGKWWPVVLDHQEMDNIEFSLAKAKAYIEEKEMALSLGQLSELKLMILHLPEREALTLRNIF</sequence>
<gene>
    <name evidence="2" type="ordered locus">Desru_2572</name>
</gene>
<feature type="coiled-coil region" evidence="1">
    <location>
        <begin position="22"/>
        <end position="49"/>
    </location>
</feature>
<dbReference type="OrthoDB" id="3034917at2"/>
<reference evidence="2 3" key="2">
    <citation type="journal article" date="2012" name="Stand. Genomic Sci.">
        <title>Complete genome sequence of the sulfate-reducing firmicute Desulfotomaculum ruminis type strain (DL(T)).</title>
        <authorList>
            <person name="Spring S."/>
            <person name="Visser M."/>
            <person name="Lu M."/>
            <person name="Copeland A."/>
            <person name="Lapidus A."/>
            <person name="Lucas S."/>
            <person name="Cheng J.F."/>
            <person name="Han C."/>
            <person name="Tapia R."/>
            <person name="Goodwin L.A."/>
            <person name="Pitluck S."/>
            <person name="Ivanova N."/>
            <person name="Land M."/>
            <person name="Hauser L."/>
            <person name="Larimer F."/>
            <person name="Rohde M."/>
            <person name="Goker M."/>
            <person name="Detter J.C."/>
            <person name="Kyrpides N.C."/>
            <person name="Woyke T."/>
            <person name="Schaap P.J."/>
            <person name="Plugge C.M."/>
            <person name="Muyzer G."/>
            <person name="Kuever J."/>
            <person name="Pereira I.A."/>
            <person name="Parshina S.N."/>
            <person name="Bernier-Latmani R."/>
            <person name="Stams A.J."/>
            <person name="Klenk H.P."/>
        </authorList>
    </citation>
    <scope>NUCLEOTIDE SEQUENCE [LARGE SCALE GENOMIC DNA]</scope>
    <source>
        <strain evidence="3">ATCC 23193 / DSM 2154 / NCIB 8452 / DL</strain>
    </source>
</reference>
<organism evidence="2 3">
    <name type="scientific">Desulforamulus ruminis (strain ATCC 23193 / DSM 2154 / NCIMB 8452 / DL)</name>
    <name type="common">Desulfotomaculum ruminis</name>
    <dbReference type="NCBI Taxonomy" id="696281"/>
    <lineage>
        <taxon>Bacteria</taxon>
        <taxon>Bacillati</taxon>
        <taxon>Bacillota</taxon>
        <taxon>Clostridia</taxon>
        <taxon>Eubacteriales</taxon>
        <taxon>Peptococcaceae</taxon>
        <taxon>Desulforamulus</taxon>
    </lineage>
</organism>
<name>F6DPW0_DESRL</name>
<protein>
    <recommendedName>
        <fullName evidence="4">DUF4363 family protein</fullName>
    </recommendedName>
</protein>
<dbReference type="KEGG" id="dru:Desru_2572"/>